<dbReference type="EMBL" id="CP054622">
    <property type="protein sequence ID" value="QKS54703.1"/>
    <property type="molecule type" value="Genomic_DNA"/>
</dbReference>
<keyword evidence="3" id="KW-1185">Reference proteome</keyword>
<dbReference type="KEGG" id="aoz:HUE56_29825"/>
<reference evidence="2 3" key="1">
    <citation type="submission" date="2020-06" db="EMBL/GenBank/DDBJ databases">
        <title>Complete genome of Azosprillum oryzae KACC14407.</title>
        <authorList>
            <person name="Kim M."/>
            <person name="Park Y.-J."/>
            <person name="Shin J.-H."/>
        </authorList>
    </citation>
    <scope>NUCLEOTIDE SEQUENCE [LARGE SCALE GENOMIC DNA]</scope>
    <source>
        <strain evidence="2 3">KACC 14407</strain>
        <plasmid evidence="2 3">unnamed7</plasmid>
    </source>
</reference>
<evidence type="ECO:0000313" key="3">
    <source>
        <dbReference type="Proteomes" id="UP000509702"/>
    </source>
</evidence>
<dbReference type="InterPro" id="IPR036465">
    <property type="entry name" value="vWFA_dom_sf"/>
</dbReference>
<dbReference type="PROSITE" id="PS50234">
    <property type="entry name" value="VWFA"/>
    <property type="match status" value="1"/>
</dbReference>
<name>A0A6N1ATU3_9PROT</name>
<dbReference type="RefSeq" id="WP_158282521.1">
    <property type="nucleotide sequence ID" value="NZ_BSOV01000001.1"/>
</dbReference>
<feature type="domain" description="VWFA" evidence="1">
    <location>
        <begin position="20"/>
        <end position="164"/>
    </location>
</feature>
<dbReference type="AlphaFoldDB" id="A0A6N1ATU3"/>
<dbReference type="PIRSF" id="PIRSF020634">
    <property type="entry name" value="TerY_vWA"/>
    <property type="match status" value="1"/>
</dbReference>
<accession>A0A6N1ATU3</accession>
<evidence type="ECO:0000313" key="2">
    <source>
        <dbReference type="EMBL" id="QKS54703.1"/>
    </source>
</evidence>
<proteinExistence type="predicted"/>
<protein>
    <submittedName>
        <fullName evidence="2">VWA domain-containing protein</fullName>
    </submittedName>
</protein>
<keyword evidence="2" id="KW-0614">Plasmid</keyword>
<geneLocation type="plasmid" evidence="2 3">
    <name>unnamed7</name>
</geneLocation>
<dbReference type="Gene3D" id="3.40.50.410">
    <property type="entry name" value="von Willebrand factor, type A domain"/>
    <property type="match status" value="1"/>
</dbReference>
<gene>
    <name evidence="2" type="ORF">HUE56_29825</name>
</gene>
<dbReference type="SUPFAM" id="SSF53300">
    <property type="entry name" value="vWA-like"/>
    <property type="match status" value="1"/>
</dbReference>
<sequence>MNGIPGLEAQLEENTSQRTPCILVLDASSSMDGKRIQSLNDGLMAFEEALKADPVARNRVAVSIVCIGRDNLAQVMTPWTDAMHFQAPTIYANGSTPLGAGARLALSELESYKASLRNMGIPYTRPWVLIVSDGEPTDADWEDAAEEMRTAAVDKKAIVFPLAVEGASTEKLAAFNAPGKGVLRLHGLAFRELFVWLSASVSSASQAAAGTKMQIEAPRMITIET</sequence>
<dbReference type="Proteomes" id="UP000509702">
    <property type="component" value="Plasmid unnamed7"/>
</dbReference>
<organism evidence="2 3">
    <name type="scientific">Azospirillum oryzae</name>
    <dbReference type="NCBI Taxonomy" id="286727"/>
    <lineage>
        <taxon>Bacteria</taxon>
        <taxon>Pseudomonadati</taxon>
        <taxon>Pseudomonadota</taxon>
        <taxon>Alphaproteobacteria</taxon>
        <taxon>Rhodospirillales</taxon>
        <taxon>Azospirillaceae</taxon>
        <taxon>Azospirillum</taxon>
    </lineage>
</organism>
<dbReference type="InterPro" id="IPR002035">
    <property type="entry name" value="VWF_A"/>
</dbReference>
<evidence type="ECO:0000259" key="1">
    <source>
        <dbReference type="PROSITE" id="PS50234"/>
    </source>
</evidence>
<dbReference type="InterPro" id="IPR011392">
    <property type="entry name" value="Tellurite-R_TerY"/>
</dbReference>
<dbReference type="Pfam" id="PF00092">
    <property type="entry name" value="VWA"/>
    <property type="match status" value="1"/>
</dbReference>